<dbReference type="Pfam" id="PF02518">
    <property type="entry name" value="HATPase_c"/>
    <property type="match status" value="1"/>
</dbReference>
<evidence type="ECO:0000256" key="7">
    <source>
        <dbReference type="SAM" id="Phobius"/>
    </source>
</evidence>
<keyword evidence="7" id="KW-0812">Transmembrane</keyword>
<evidence type="ECO:0000256" key="1">
    <source>
        <dbReference type="ARBA" id="ARBA00004651"/>
    </source>
</evidence>
<dbReference type="InterPro" id="IPR003594">
    <property type="entry name" value="HATPase_dom"/>
</dbReference>
<organism evidence="9 10">
    <name type="scientific">Terribacillus saccharophilus</name>
    <dbReference type="NCBI Taxonomy" id="361277"/>
    <lineage>
        <taxon>Bacteria</taxon>
        <taxon>Bacillati</taxon>
        <taxon>Bacillota</taxon>
        <taxon>Bacilli</taxon>
        <taxon>Bacillales</taxon>
        <taxon>Bacillaceae</taxon>
        <taxon>Terribacillus</taxon>
    </lineage>
</organism>
<dbReference type="Pfam" id="PF00672">
    <property type="entry name" value="HAMP"/>
    <property type="match status" value="1"/>
</dbReference>
<dbReference type="CDD" id="cd06225">
    <property type="entry name" value="HAMP"/>
    <property type="match status" value="1"/>
</dbReference>
<comment type="subcellular location">
    <subcellularLocation>
        <location evidence="1">Cell membrane</location>
        <topology evidence="1">Multi-pass membrane protein</topology>
    </subcellularLocation>
</comment>
<evidence type="ECO:0000256" key="5">
    <source>
        <dbReference type="ARBA" id="ARBA00022777"/>
    </source>
</evidence>
<dbReference type="InterPro" id="IPR003660">
    <property type="entry name" value="HAMP_dom"/>
</dbReference>
<accession>A0AAX2EAS9</accession>
<comment type="caution">
    <text evidence="9">The sequence shown here is derived from an EMBL/GenBank/DDBJ whole genome shotgun (WGS) entry which is preliminary data.</text>
</comment>
<dbReference type="Gene3D" id="6.10.340.10">
    <property type="match status" value="1"/>
</dbReference>
<name>A0AAX2EAS9_9BACI</name>
<dbReference type="SUPFAM" id="SSF158472">
    <property type="entry name" value="HAMP domain-like"/>
    <property type="match status" value="1"/>
</dbReference>
<dbReference type="PANTHER" id="PTHR34220:SF7">
    <property type="entry name" value="SENSOR HISTIDINE KINASE YPDA"/>
    <property type="match status" value="1"/>
</dbReference>
<dbReference type="Pfam" id="PF06580">
    <property type="entry name" value="His_kinase"/>
    <property type="match status" value="1"/>
</dbReference>
<evidence type="ECO:0000313" key="9">
    <source>
        <dbReference type="EMBL" id="SEM59152.1"/>
    </source>
</evidence>
<dbReference type="InterPro" id="IPR036890">
    <property type="entry name" value="HATPase_C_sf"/>
</dbReference>
<dbReference type="AlphaFoldDB" id="A0AAX2EAS9"/>
<dbReference type="SMART" id="SM00304">
    <property type="entry name" value="HAMP"/>
    <property type="match status" value="1"/>
</dbReference>
<feature type="transmembrane region" description="Helical" evidence="7">
    <location>
        <begin position="304"/>
        <end position="325"/>
    </location>
</feature>
<keyword evidence="6 7" id="KW-0472">Membrane</keyword>
<evidence type="ECO:0000313" key="10">
    <source>
        <dbReference type="Proteomes" id="UP000199735"/>
    </source>
</evidence>
<keyword evidence="7" id="KW-1133">Transmembrane helix</keyword>
<dbReference type="PANTHER" id="PTHR34220">
    <property type="entry name" value="SENSOR HISTIDINE KINASE YPDA"/>
    <property type="match status" value="1"/>
</dbReference>
<gene>
    <name evidence="9" type="ORF">SAMN04489762_0483</name>
</gene>
<dbReference type="GO" id="GO:0005886">
    <property type="term" value="C:plasma membrane"/>
    <property type="evidence" value="ECO:0007669"/>
    <property type="project" value="UniProtKB-SubCell"/>
</dbReference>
<sequence length="611" mass="69962">MILQRIMWINMIFKKKFRNLSLMHKLLLSYTLLTIIPVALLGFFIYTAYIKAAEEQIGTLVPQMLEQASQQIDRNVQDVTNMPERLYQSQQMIEILRQDSFQSHAEAMQQQYVMERYLSSSFLHSSSSDLLGVFVFSKNRVFAATAKSYSGFSKSEAAVYGQSLELEKGSMILLPQDTNLVFENNADYLLIGVPLQDRDNQAYLGTMFLALDVAFVDRITGTIKEHNAARIMLLEKDSGRIAYDSKSEKSDQIVPEDFYPIENGSFLQDGKLIGITPAIQQDYALIYEIPTEKLFAKQQQTRTISIVLFLLFIIFSVCLYTLVAYNVSQPIKRLIANMRSVQGGKFQQTLPVTKQDEVGRLTESYNHMIIEIRDLIQKNYMIRLKQQEAELYALQTQINPHFIFNTLETINYAVEAGEQEEVINIITTLGRMLRYSLDNGVKFVSLTEEIRHVEDFLSIQQFRFQDRLTWKTDYPDPGISTDVQVPKFILQPIVENSIKYGLETKTSIHIDIKIHQTPDMLILTIKDDGPGFDPTVKTELEEELSLEPGITSKSAHYGLSNVSNRIKMLYGNNYGVSLENNQKGATVRLYLPFRHVSERGSLDAEFANHDR</sequence>
<proteinExistence type="predicted"/>
<keyword evidence="3" id="KW-0597">Phosphoprotein</keyword>
<reference evidence="9 10" key="1">
    <citation type="submission" date="2016-10" db="EMBL/GenBank/DDBJ databases">
        <authorList>
            <person name="Varghese N."/>
            <person name="Submissions S."/>
        </authorList>
    </citation>
    <scope>NUCLEOTIDE SEQUENCE [LARGE SCALE GENOMIC DNA]</scope>
    <source>
        <strain evidence="9 10">DSM 21619</strain>
    </source>
</reference>
<keyword evidence="5 9" id="KW-0418">Kinase</keyword>
<protein>
    <submittedName>
        <fullName evidence="9">Two-component system, sensor histidine kinase YesM</fullName>
    </submittedName>
</protein>
<keyword evidence="4" id="KW-0808">Transferase</keyword>
<dbReference type="InterPro" id="IPR010559">
    <property type="entry name" value="Sig_transdc_His_kin_internal"/>
</dbReference>
<dbReference type="EMBL" id="FOCD01000001">
    <property type="protein sequence ID" value="SEM59152.1"/>
    <property type="molecule type" value="Genomic_DNA"/>
</dbReference>
<dbReference type="PROSITE" id="PS50885">
    <property type="entry name" value="HAMP"/>
    <property type="match status" value="1"/>
</dbReference>
<evidence type="ECO:0000256" key="2">
    <source>
        <dbReference type="ARBA" id="ARBA00022475"/>
    </source>
</evidence>
<dbReference type="GO" id="GO:0000155">
    <property type="term" value="F:phosphorelay sensor kinase activity"/>
    <property type="evidence" value="ECO:0007669"/>
    <property type="project" value="InterPro"/>
</dbReference>
<evidence type="ECO:0000256" key="4">
    <source>
        <dbReference type="ARBA" id="ARBA00022679"/>
    </source>
</evidence>
<evidence type="ECO:0000256" key="6">
    <source>
        <dbReference type="ARBA" id="ARBA00023136"/>
    </source>
</evidence>
<dbReference type="InterPro" id="IPR050640">
    <property type="entry name" value="Bact_2-comp_sensor_kinase"/>
</dbReference>
<dbReference type="Gene3D" id="3.30.565.10">
    <property type="entry name" value="Histidine kinase-like ATPase, C-terminal domain"/>
    <property type="match status" value="1"/>
</dbReference>
<feature type="domain" description="HAMP" evidence="8">
    <location>
        <begin position="325"/>
        <end position="377"/>
    </location>
</feature>
<dbReference type="Proteomes" id="UP000199735">
    <property type="component" value="Unassembled WGS sequence"/>
</dbReference>
<dbReference type="SUPFAM" id="SSF55874">
    <property type="entry name" value="ATPase domain of HSP90 chaperone/DNA topoisomerase II/histidine kinase"/>
    <property type="match status" value="1"/>
</dbReference>
<keyword evidence="2" id="KW-1003">Cell membrane</keyword>
<dbReference type="SMART" id="SM00387">
    <property type="entry name" value="HATPase_c"/>
    <property type="match status" value="1"/>
</dbReference>
<evidence type="ECO:0000256" key="3">
    <source>
        <dbReference type="ARBA" id="ARBA00022553"/>
    </source>
</evidence>
<evidence type="ECO:0000259" key="8">
    <source>
        <dbReference type="PROSITE" id="PS50885"/>
    </source>
</evidence>